<feature type="signal peptide" evidence="2">
    <location>
        <begin position="1"/>
        <end position="22"/>
    </location>
</feature>
<comment type="caution">
    <text evidence="3">The sequence shown here is derived from an EMBL/GenBank/DDBJ whole genome shotgun (WGS) entry which is preliminary data.</text>
</comment>
<reference evidence="3 4" key="1">
    <citation type="submission" date="2020-08" db="EMBL/GenBank/DDBJ databases">
        <title>Genomic Encyclopedia of Type Strains, Phase IV (KMG-V): Genome sequencing to study the core and pangenomes of soil and plant-associated prokaryotes.</title>
        <authorList>
            <person name="Whitman W."/>
        </authorList>
    </citation>
    <scope>NUCLEOTIDE SEQUENCE [LARGE SCALE GENOMIC DNA]</scope>
    <source>
        <strain evidence="3 4">34/80</strain>
    </source>
</reference>
<dbReference type="RefSeq" id="WP_184642340.1">
    <property type="nucleotide sequence ID" value="NZ_JACIFZ010000013.1"/>
</dbReference>
<gene>
    <name evidence="3" type="ORF">GGD71_006420</name>
</gene>
<sequence>MAHLYRLIIGFFLAALAGSVFAVVPQIPAHTEYRVFYGDSSGFVGTWSISQDAACAQVVGNAYLGGQAGGAITGYSVVSGQCFAANAVYGARALSLAFDSRTAPAACPANSSVISSLNSCSCNTGYEEDATQTSCVASKSRWEKACEANLGKRYNFQSAGRNQLGGCQTEINNVNSPIEGDTGGLPDSFGCQVRFVDDGSKVSALDPDTKEWVTKGLGRVTGETCVGTGVPIPTDAPEGTTEEPKGGNDQCPFGLVKGVNGQIVCAYSDPNGTVEGTETSTVKNADGTSTDTKKETKCDGGVCTTTTTTTTRDSSGTIIGTKIDEKKESVGETCNKDPGNKVCATTGGGGGEGGAGFSGTCEAGFQVKGEDPIQNAMALEQYKRNCQFFEKKPDATDETRAYDDMLAKGKQGGDQTGDLPAGSKREVTIGPGDFDYSSAIGASQCFTDRSVQIMGHTLEIPLSLVCPWLEMLGNILVVVGSLLAARIVVRG</sequence>
<protein>
    <submittedName>
        <fullName evidence="3">Uncharacterized protein</fullName>
    </submittedName>
</protein>
<name>A0A840G2T5_9BURK</name>
<evidence type="ECO:0000256" key="2">
    <source>
        <dbReference type="SAM" id="SignalP"/>
    </source>
</evidence>
<dbReference type="Proteomes" id="UP000524450">
    <property type="component" value="Unassembled WGS sequence"/>
</dbReference>
<dbReference type="NCBIfam" id="NF041109">
    <property type="entry name" value="VF_TspB_C_term"/>
    <property type="match status" value="1"/>
</dbReference>
<dbReference type="EMBL" id="JACIFZ010000013">
    <property type="protein sequence ID" value="MBB4225607.1"/>
    <property type="molecule type" value="Genomic_DNA"/>
</dbReference>
<evidence type="ECO:0000313" key="4">
    <source>
        <dbReference type="Proteomes" id="UP000524450"/>
    </source>
</evidence>
<organism evidence="3 4">
    <name type="scientific">Variovorax guangxiensis</name>
    <dbReference type="NCBI Taxonomy" id="1775474"/>
    <lineage>
        <taxon>Bacteria</taxon>
        <taxon>Pseudomonadati</taxon>
        <taxon>Pseudomonadota</taxon>
        <taxon>Betaproteobacteria</taxon>
        <taxon>Burkholderiales</taxon>
        <taxon>Comamonadaceae</taxon>
        <taxon>Variovorax</taxon>
    </lineage>
</organism>
<feature type="chain" id="PRO_5032859055" evidence="2">
    <location>
        <begin position="23"/>
        <end position="491"/>
    </location>
</feature>
<keyword evidence="2" id="KW-0732">Signal</keyword>
<dbReference type="AlphaFoldDB" id="A0A840G2T5"/>
<accession>A0A840G2T5</accession>
<proteinExistence type="predicted"/>
<feature type="region of interest" description="Disordered" evidence="1">
    <location>
        <begin position="225"/>
        <end position="248"/>
    </location>
</feature>
<evidence type="ECO:0000256" key="1">
    <source>
        <dbReference type="SAM" id="MobiDB-lite"/>
    </source>
</evidence>
<evidence type="ECO:0000313" key="3">
    <source>
        <dbReference type="EMBL" id="MBB4225607.1"/>
    </source>
</evidence>